<evidence type="ECO:0000256" key="2">
    <source>
        <dbReference type="ARBA" id="ARBA00022741"/>
    </source>
</evidence>
<dbReference type="InterPro" id="IPR024704">
    <property type="entry name" value="SMC"/>
</dbReference>
<dbReference type="Gene3D" id="1.20.1060.20">
    <property type="match status" value="1"/>
</dbReference>
<evidence type="ECO:0000256" key="6">
    <source>
        <dbReference type="HAMAP-Rule" id="MF_01894"/>
    </source>
</evidence>
<evidence type="ECO:0000256" key="3">
    <source>
        <dbReference type="ARBA" id="ARBA00022840"/>
    </source>
</evidence>
<dbReference type="Pfam" id="PF02463">
    <property type="entry name" value="SMC_N"/>
    <property type="match status" value="1"/>
</dbReference>
<dbReference type="Gene3D" id="3.30.70.1620">
    <property type="match status" value="1"/>
</dbReference>
<dbReference type="InterPro" id="IPR036277">
    <property type="entry name" value="SMC_hinge_sf"/>
</dbReference>
<dbReference type="OrthoDB" id="9808768at2"/>
<feature type="coiled-coil region" evidence="6">
    <location>
        <begin position="241"/>
        <end position="275"/>
    </location>
</feature>
<dbReference type="Gene3D" id="3.40.50.300">
    <property type="entry name" value="P-loop containing nucleotide triphosphate hydrolases"/>
    <property type="match status" value="2"/>
</dbReference>
<dbReference type="InterPro" id="IPR003395">
    <property type="entry name" value="RecF/RecN/SMC_N"/>
</dbReference>
<dbReference type="CDD" id="cd03278">
    <property type="entry name" value="ABC_SMC_barmotin"/>
    <property type="match status" value="1"/>
</dbReference>
<feature type="compositionally biased region" description="Basic and acidic residues" evidence="7">
    <location>
        <begin position="376"/>
        <end position="395"/>
    </location>
</feature>
<dbReference type="SUPFAM" id="SSF75553">
    <property type="entry name" value="Smc hinge domain"/>
    <property type="match status" value="1"/>
</dbReference>
<dbReference type="RefSeq" id="WP_100511430.1">
    <property type="nucleotide sequence ID" value="NZ_PEBI01000004.1"/>
</dbReference>
<reference evidence="10 11" key="1">
    <citation type="submission" date="2017-10" db="EMBL/GenBank/DDBJ databases">
        <title>Draft genome sequences of strains TRE 1, TRE 9, TRE H and TRI 7, isolated from tamarins, belonging to four potential novel Bifidobacterium species.</title>
        <authorList>
            <person name="Mattarelli P."/>
            <person name="Modesto M."/>
            <person name="Puglisi E."/>
            <person name="Morelli L."/>
            <person name="Spezio C."/>
            <person name="Bonetti A."/>
            <person name="Sandri C."/>
        </authorList>
    </citation>
    <scope>NUCLEOTIDE SEQUENCE [LARGE SCALE GENOMIC DNA]</scope>
    <source>
        <strain evidence="11">TRE1</strain>
    </source>
</reference>
<gene>
    <name evidence="6 10" type="primary">smc</name>
    <name evidence="10" type="ORF">CS006_08750</name>
</gene>
<evidence type="ECO:0000259" key="8">
    <source>
        <dbReference type="Pfam" id="PF02463"/>
    </source>
</evidence>
<dbReference type="GO" id="GO:0016887">
    <property type="term" value="F:ATP hydrolysis activity"/>
    <property type="evidence" value="ECO:0007669"/>
    <property type="project" value="InterPro"/>
</dbReference>
<evidence type="ECO:0000313" key="10">
    <source>
        <dbReference type="EMBL" id="PJM72644.1"/>
    </source>
</evidence>
<dbReference type="InterPro" id="IPR027417">
    <property type="entry name" value="P-loop_NTPase"/>
</dbReference>
<dbReference type="InterPro" id="IPR011890">
    <property type="entry name" value="SMC_prok"/>
</dbReference>
<keyword evidence="11" id="KW-1185">Reference proteome</keyword>
<evidence type="ECO:0000256" key="7">
    <source>
        <dbReference type="SAM" id="MobiDB-lite"/>
    </source>
</evidence>
<evidence type="ECO:0000259" key="9">
    <source>
        <dbReference type="Pfam" id="PF06470"/>
    </source>
</evidence>
<keyword evidence="4 6" id="KW-0175">Coiled coil</keyword>
<dbReference type="PIRSF" id="PIRSF005719">
    <property type="entry name" value="SMC"/>
    <property type="match status" value="1"/>
</dbReference>
<dbReference type="GO" id="GO:0005694">
    <property type="term" value="C:chromosome"/>
    <property type="evidence" value="ECO:0007669"/>
    <property type="project" value="InterPro"/>
</dbReference>
<dbReference type="GO" id="GO:0007062">
    <property type="term" value="P:sister chromatid cohesion"/>
    <property type="evidence" value="ECO:0007669"/>
    <property type="project" value="InterPro"/>
</dbReference>
<dbReference type="GO" id="GO:0007059">
    <property type="term" value="P:chromosome segregation"/>
    <property type="evidence" value="ECO:0007669"/>
    <property type="project" value="UniProtKB-UniRule"/>
</dbReference>
<feature type="domain" description="SMC hinge" evidence="9">
    <location>
        <begin position="508"/>
        <end position="586"/>
    </location>
</feature>
<dbReference type="GO" id="GO:0005737">
    <property type="term" value="C:cytoplasm"/>
    <property type="evidence" value="ECO:0007669"/>
    <property type="project" value="UniProtKB-SubCell"/>
</dbReference>
<feature type="region of interest" description="Disordered" evidence="7">
    <location>
        <begin position="826"/>
        <end position="852"/>
    </location>
</feature>
<evidence type="ECO:0000256" key="4">
    <source>
        <dbReference type="ARBA" id="ARBA00023054"/>
    </source>
</evidence>
<comment type="caution">
    <text evidence="10">The sequence shown here is derived from an EMBL/GenBank/DDBJ whole genome shotgun (WGS) entry which is preliminary data.</text>
</comment>
<dbReference type="InterPro" id="IPR010935">
    <property type="entry name" value="SMC_hinge"/>
</dbReference>
<comment type="subcellular location">
    <subcellularLocation>
        <location evidence="6">Cytoplasm</location>
    </subcellularLocation>
</comment>
<keyword evidence="3 6" id="KW-0067">ATP-binding</keyword>
<sequence length="1194" mass="132015">MYLKELTLKGFKSFASATTLRFEPGITAVVGPNGSGKSNIVDALTWVMGEQGARNLRGTSMEDVIFAGTSSRPPLGRAQVSLTIDNTDRTLDIDYTEVTITRTIFRSGGSEYAINGSPCRLLDIQELLSDTGLGSHMHVIVGQGRLDQILRADPSGHRAFIEEAAGILKHRKRKERALRKLAATQTNLSRLDDLLGEIRRQMGPLGRQARVSRRADAIQIAMRDAQARLLADDASHIVGQRDDVRGRLTKVRGELAGLQREMAGIKLRIEQAENASRAASPEISRLTGIWHEMGQIQERLRSLGSLAEERRRSFEDQIVTDFGDDPQLLDNRANELAGQARQREREADDLRRELDGTIEHRSDIERRLASLQQTSEELRTATRQRESQRSSLRERIAREETMAQAVAMRHDDAVAQREASAADLAAATDTLRTAQASATESGDDETSLTKARRDLAQANAATGDIENHLRSLDTDIASLQAKAEALADTLANRSSSTVWERNRSLPTLGRLVDFIRVTEGWEDAVSRALGDLAGAMIVPDDDSMLAALRQAVDDRMGKASIVRPGMDVARYDDGHSHDGTDADAISPATLIDANPHATDERVARAVVHAVVTLLDDVAFVHTRQEALDAVAHGRHRAVTIQGEVFQRGVAATGGTASSHSDLNLAARRDKAIARAAELRAERERIVRSLDEAQRSVSAAAQRVQQEQDALTERRMHAQQAAAAVRAARHDVESLTCAMEAAERKIAQLAEERKTHLATVQDLHDALQALENTEDADTDLDALAGRERELAASLASVRETELAVTMRWKDAGREAASYRRQETLLRDNAERSRRRRTELEASNRRRREQAEQAAGIAAMAAAAAESLSTRIATVEARREKLQRESSAYDDELAGLRTRRDELDPQVSELQRSEHALDVDRERLTTRHDELAERISDVLGMTFDEVIAQYGPDQPVPVVDSDGEVSGGTPYVREEQERRLEQARRDLARLGRINPLATEEFEALQARNRYLNEQRNDVVKSRDDLMTLVDELDRTMIDVFRKAFDDTAEAFERMFSVLFPGGHGSLVLENPDDLLSTGVLVRARPAGKRVRQLSLLSGGERSLTALAFLLAIFEARPSPFYVMDEVEAALDDVNLTRLLNALDELREHAQLIVITHQQRTMGVADALYGVTMRADGVTAVVSQRLEHSLERIAAGD</sequence>
<accession>A0A2M9H762</accession>
<keyword evidence="1 6" id="KW-0963">Cytoplasm</keyword>
<dbReference type="Pfam" id="PF06470">
    <property type="entry name" value="SMC_hinge"/>
    <property type="match status" value="1"/>
</dbReference>
<dbReference type="GO" id="GO:0006260">
    <property type="term" value="P:DNA replication"/>
    <property type="evidence" value="ECO:0007669"/>
    <property type="project" value="UniProtKB-UniRule"/>
</dbReference>
<feature type="compositionally biased region" description="Basic and acidic residues" evidence="7">
    <location>
        <begin position="826"/>
        <end position="842"/>
    </location>
</feature>
<dbReference type="GO" id="GO:0030261">
    <property type="term" value="P:chromosome condensation"/>
    <property type="evidence" value="ECO:0007669"/>
    <property type="project" value="InterPro"/>
</dbReference>
<dbReference type="PANTHER" id="PTHR43977">
    <property type="entry name" value="STRUCTURAL MAINTENANCE OF CHROMOSOMES PROTEIN 3"/>
    <property type="match status" value="1"/>
</dbReference>
<evidence type="ECO:0000256" key="5">
    <source>
        <dbReference type="ARBA" id="ARBA00023125"/>
    </source>
</evidence>
<dbReference type="Proteomes" id="UP000229095">
    <property type="component" value="Unassembled WGS sequence"/>
</dbReference>
<protein>
    <recommendedName>
        <fullName evidence="6">Chromosome partition protein Smc</fullName>
    </recommendedName>
</protein>
<comment type="function">
    <text evidence="6">Required for chromosome condensation and partitioning.</text>
</comment>
<dbReference type="AlphaFoldDB" id="A0A2M9H762"/>
<feature type="coiled-coil region" evidence="6">
    <location>
        <begin position="863"/>
        <end position="897"/>
    </location>
</feature>
<feature type="region of interest" description="Disordered" evidence="7">
    <location>
        <begin position="951"/>
        <end position="976"/>
    </location>
</feature>
<dbReference type="GO" id="GO:0005524">
    <property type="term" value="F:ATP binding"/>
    <property type="evidence" value="ECO:0007669"/>
    <property type="project" value="UniProtKB-UniRule"/>
</dbReference>
<feature type="region of interest" description="Disordered" evidence="7">
    <location>
        <begin position="336"/>
        <end position="356"/>
    </location>
</feature>
<dbReference type="EMBL" id="PEBI01000004">
    <property type="protein sequence ID" value="PJM72644.1"/>
    <property type="molecule type" value="Genomic_DNA"/>
</dbReference>
<comment type="similarity">
    <text evidence="6">Belongs to the SMC family.</text>
</comment>
<dbReference type="GO" id="GO:0003677">
    <property type="term" value="F:DNA binding"/>
    <property type="evidence" value="ECO:0007669"/>
    <property type="project" value="UniProtKB-UniRule"/>
</dbReference>
<organism evidence="10 11">
    <name type="scientific">Bifidobacterium primatium</name>
    <dbReference type="NCBI Taxonomy" id="2045438"/>
    <lineage>
        <taxon>Bacteria</taxon>
        <taxon>Bacillati</taxon>
        <taxon>Actinomycetota</taxon>
        <taxon>Actinomycetes</taxon>
        <taxon>Bifidobacteriales</taxon>
        <taxon>Bifidobacteriaceae</taxon>
        <taxon>Bifidobacterium</taxon>
    </lineage>
</organism>
<dbReference type="SUPFAM" id="SSF52540">
    <property type="entry name" value="P-loop containing nucleoside triphosphate hydrolases"/>
    <property type="match status" value="1"/>
</dbReference>
<dbReference type="HAMAP" id="MF_01894">
    <property type="entry name" value="Smc_prok"/>
    <property type="match status" value="1"/>
</dbReference>
<feature type="region of interest" description="Disordered" evidence="7">
    <location>
        <begin position="370"/>
        <end position="395"/>
    </location>
</feature>
<proteinExistence type="inferred from homology"/>
<dbReference type="NCBIfam" id="TIGR02168">
    <property type="entry name" value="SMC_prok_B"/>
    <property type="match status" value="1"/>
</dbReference>
<name>A0A2M9H762_9BIFI</name>
<keyword evidence="2 6" id="KW-0547">Nucleotide-binding</keyword>
<comment type="subunit">
    <text evidence="6">Homodimer.</text>
</comment>
<feature type="coiled-coil region" evidence="6">
    <location>
        <begin position="675"/>
        <end position="758"/>
    </location>
</feature>
<feature type="domain" description="RecF/RecN/SMC N-terminal" evidence="8">
    <location>
        <begin position="2"/>
        <end position="1176"/>
    </location>
</feature>
<comment type="domain">
    <text evidence="6">Contains large globular domains required for ATP hydrolysis at each terminus and a third globular domain forming a flexible hinge near the middle of the molecule. These domains are separated by coiled-coil structures.</text>
</comment>
<feature type="binding site" evidence="6">
    <location>
        <begin position="32"/>
        <end position="39"/>
    </location>
    <ligand>
        <name>ATP</name>
        <dbReference type="ChEBI" id="CHEBI:30616"/>
    </ligand>
</feature>
<evidence type="ECO:0000256" key="1">
    <source>
        <dbReference type="ARBA" id="ARBA00022490"/>
    </source>
</evidence>
<dbReference type="FunFam" id="3.40.50.300:FF:000984">
    <property type="entry name" value="Chromosome partition protein Smc"/>
    <property type="match status" value="1"/>
</dbReference>
<keyword evidence="5 6" id="KW-0238">DNA-binding</keyword>
<evidence type="ECO:0000313" key="11">
    <source>
        <dbReference type="Proteomes" id="UP000229095"/>
    </source>
</evidence>
<feature type="compositionally biased region" description="Basic and acidic residues" evidence="7">
    <location>
        <begin position="341"/>
        <end position="356"/>
    </location>
</feature>